<evidence type="ECO:0000313" key="1">
    <source>
        <dbReference type="EMBL" id="GAI03668.1"/>
    </source>
</evidence>
<name>X1KAN8_9ZZZZ</name>
<comment type="caution">
    <text evidence="1">The sequence shown here is derived from an EMBL/GenBank/DDBJ whole genome shotgun (WGS) entry which is preliminary data.</text>
</comment>
<dbReference type="EMBL" id="BARV01011064">
    <property type="protein sequence ID" value="GAI03668.1"/>
    <property type="molecule type" value="Genomic_DNA"/>
</dbReference>
<protein>
    <submittedName>
        <fullName evidence="1">Uncharacterized protein</fullName>
    </submittedName>
</protein>
<gene>
    <name evidence="1" type="ORF">S06H3_21156</name>
</gene>
<proteinExistence type="predicted"/>
<organism evidence="1">
    <name type="scientific">marine sediment metagenome</name>
    <dbReference type="NCBI Taxonomy" id="412755"/>
    <lineage>
        <taxon>unclassified sequences</taxon>
        <taxon>metagenomes</taxon>
        <taxon>ecological metagenomes</taxon>
    </lineage>
</organism>
<accession>X1KAN8</accession>
<sequence>MKKIKPTLGIGYPLKTYVFTGEFQGVLYGSDSITKCFKIVWAPIYVDYKGKKIIDITQIKGEGEING</sequence>
<dbReference type="AlphaFoldDB" id="X1KAN8"/>
<reference evidence="1" key="1">
    <citation type="journal article" date="2014" name="Front. Microbiol.">
        <title>High frequency of phylogenetically diverse reductive dehalogenase-homologous genes in deep subseafloor sedimentary metagenomes.</title>
        <authorList>
            <person name="Kawai M."/>
            <person name="Futagami T."/>
            <person name="Toyoda A."/>
            <person name="Takaki Y."/>
            <person name="Nishi S."/>
            <person name="Hori S."/>
            <person name="Arai W."/>
            <person name="Tsubouchi T."/>
            <person name="Morono Y."/>
            <person name="Uchiyama I."/>
            <person name="Ito T."/>
            <person name="Fujiyama A."/>
            <person name="Inagaki F."/>
            <person name="Takami H."/>
        </authorList>
    </citation>
    <scope>NUCLEOTIDE SEQUENCE</scope>
    <source>
        <strain evidence="1">Expedition CK06-06</strain>
    </source>
</reference>